<dbReference type="Gene3D" id="1.10.8.430">
    <property type="entry name" value="Helical domain of apoptotic protease-activating factors"/>
    <property type="match status" value="1"/>
</dbReference>
<evidence type="ECO:0000313" key="2">
    <source>
        <dbReference type="Proteomes" id="UP000030645"/>
    </source>
</evidence>
<evidence type="ECO:0000313" key="1">
    <source>
        <dbReference type="EMBL" id="EXB50358.1"/>
    </source>
</evidence>
<name>W9R0H0_9ROSA</name>
<sequence length="106" mass="12024">MERLSEMEALSLFLDTVGRDVLSIPNLEAIVYSVAKECACFPLGVLTIVGSLKDHAIERRVLIEYLIVEEIVKRRNSQPAMERGQAMLNKLACLLIGRYKWRCEDA</sequence>
<organism evidence="1 2">
    <name type="scientific">Morus notabilis</name>
    <dbReference type="NCBI Taxonomy" id="981085"/>
    <lineage>
        <taxon>Eukaryota</taxon>
        <taxon>Viridiplantae</taxon>
        <taxon>Streptophyta</taxon>
        <taxon>Embryophyta</taxon>
        <taxon>Tracheophyta</taxon>
        <taxon>Spermatophyta</taxon>
        <taxon>Magnoliopsida</taxon>
        <taxon>eudicotyledons</taxon>
        <taxon>Gunneridae</taxon>
        <taxon>Pentapetalae</taxon>
        <taxon>rosids</taxon>
        <taxon>fabids</taxon>
        <taxon>Rosales</taxon>
        <taxon>Moraceae</taxon>
        <taxon>Moreae</taxon>
        <taxon>Morus</taxon>
    </lineage>
</organism>
<accession>W9R0H0</accession>
<protein>
    <submittedName>
        <fullName evidence="1">Uncharacterized protein</fullName>
    </submittedName>
</protein>
<dbReference type="AlphaFoldDB" id="W9R0H0"/>
<keyword evidence="2" id="KW-1185">Reference proteome</keyword>
<dbReference type="InterPro" id="IPR042197">
    <property type="entry name" value="Apaf_helical"/>
</dbReference>
<proteinExistence type="predicted"/>
<dbReference type="EMBL" id="KE343995">
    <property type="protein sequence ID" value="EXB50358.1"/>
    <property type="molecule type" value="Genomic_DNA"/>
</dbReference>
<gene>
    <name evidence="1" type="ORF">L484_007928</name>
</gene>
<reference evidence="2" key="1">
    <citation type="submission" date="2013-01" db="EMBL/GenBank/DDBJ databases">
        <title>Draft Genome Sequence of a Mulberry Tree, Morus notabilis C.K. Schneid.</title>
        <authorList>
            <person name="He N."/>
            <person name="Zhao S."/>
        </authorList>
    </citation>
    <scope>NUCLEOTIDE SEQUENCE</scope>
</reference>
<dbReference type="Proteomes" id="UP000030645">
    <property type="component" value="Unassembled WGS sequence"/>
</dbReference>